<dbReference type="SUPFAM" id="SSF53448">
    <property type="entry name" value="Nucleotide-diphospho-sugar transferases"/>
    <property type="match status" value="2"/>
</dbReference>
<gene>
    <name evidence="2" type="ORF">HD600_001878</name>
</gene>
<dbReference type="CDD" id="cd04186">
    <property type="entry name" value="GT_2_like_c"/>
    <property type="match status" value="1"/>
</dbReference>
<dbReference type="PANTHER" id="PTHR43179">
    <property type="entry name" value="RHAMNOSYLTRANSFERASE WBBL"/>
    <property type="match status" value="1"/>
</dbReference>
<accession>A0A7W9FBJ8</accession>
<dbReference type="InterPro" id="IPR001173">
    <property type="entry name" value="Glyco_trans_2-like"/>
</dbReference>
<evidence type="ECO:0000259" key="1">
    <source>
        <dbReference type="Pfam" id="PF00535"/>
    </source>
</evidence>
<evidence type="ECO:0000313" key="2">
    <source>
        <dbReference type="EMBL" id="MBB5743381.1"/>
    </source>
</evidence>
<dbReference type="RefSeq" id="WP_184283230.1">
    <property type="nucleotide sequence ID" value="NZ_BAAAPG010000001.1"/>
</dbReference>
<keyword evidence="2" id="KW-0808">Transferase</keyword>
<protein>
    <submittedName>
        <fullName evidence="2">GT2 family glycosyltransferase</fullName>
    </submittedName>
</protein>
<proteinExistence type="predicted"/>
<dbReference type="Proteomes" id="UP000517712">
    <property type="component" value="Unassembled WGS sequence"/>
</dbReference>
<dbReference type="PANTHER" id="PTHR43179:SF7">
    <property type="entry name" value="RHAMNOSYLTRANSFERASE WBBL"/>
    <property type="match status" value="1"/>
</dbReference>
<dbReference type="Pfam" id="PF11316">
    <property type="entry name" value="Rhamno_transf"/>
    <property type="match status" value="1"/>
</dbReference>
<name>A0A7W9FBJ8_9MICO</name>
<dbReference type="InterPro" id="IPR021466">
    <property type="entry name" value="Put_rhamnosyl_transferase"/>
</dbReference>
<dbReference type="EMBL" id="JACHMU010000001">
    <property type="protein sequence ID" value="MBB5743381.1"/>
    <property type="molecule type" value="Genomic_DNA"/>
</dbReference>
<dbReference type="InterPro" id="IPR029044">
    <property type="entry name" value="Nucleotide-diphossugar_trans"/>
</dbReference>
<keyword evidence="3" id="KW-1185">Reference proteome</keyword>
<reference evidence="2 3" key="1">
    <citation type="submission" date="2020-08" db="EMBL/GenBank/DDBJ databases">
        <title>Sequencing the genomes of 1000 actinobacteria strains.</title>
        <authorList>
            <person name="Klenk H.-P."/>
        </authorList>
    </citation>
    <scope>NUCLEOTIDE SEQUENCE [LARGE SCALE GENOMIC DNA]</scope>
    <source>
        <strain evidence="2 3">DSM 24823</strain>
    </source>
</reference>
<comment type="caution">
    <text evidence="2">The sequence shown here is derived from an EMBL/GenBank/DDBJ whole genome shotgun (WGS) entry which is preliminary data.</text>
</comment>
<evidence type="ECO:0000313" key="3">
    <source>
        <dbReference type="Proteomes" id="UP000517712"/>
    </source>
</evidence>
<feature type="domain" description="Glycosyltransferase 2-like" evidence="1">
    <location>
        <begin position="324"/>
        <end position="429"/>
    </location>
</feature>
<feature type="domain" description="Glycosyltransferase 2-like" evidence="1">
    <location>
        <begin position="20"/>
        <end position="147"/>
    </location>
</feature>
<sequence>MNTSDPARFVSPDAPADVAVIVVTYNSAGDIAGLIDSVRPDAAQLRLRFIVADNDSADDTVGIVAAQDDVILVRTGGNRGYAGGINAAMRAAGDAAAVLILNPDLRVGTGTIRRMLSRLRSDASTGIVVPRILDEDGSTSWSLRREPGLLRAASDALFGRMWQARPAALTEYIRDPARYDSARVVDWATGAAMLIRRETADRVGPWDERFFLYSEETDYFRRSRAAGWRAVYEPDATVMHRGGGSGVSRDLVALSVVNRVRYAEKHHPGTAGLYRALVILGEQLRRGDPTHDRARWALWSRDRWAALPGPSWGEVAGDFPRCAVIIPAHNEEAVIGRTLEPLAPLIETGEIEVVVACNGCTDGTAAAAAAVPGVEVVDVPEASKTAALNAGDRAAHLWPRVYLDADIVLSPRALADVVAHLECDEARAARPIAVVDTSRSDGAVRRYYRARDRMPSMSAHLWGAGVYALSEAGHDRFGAFPEVIADDFYVDTVFAPEEKSIVDTQPVAVQAPRDARALLAVFTRARRGPAQQSADTGASTLRELARSVRGPVTAGDAATYAWFALRARIAARKAPAQTDTWERDETSRADAAATHREDTAVDHVILTRFNLPTPGVESLVRAREGWLRERIDLFERYTVPSIARQTVQDFRWIIYLDPQSPDWLVERLQPHIDRGLFTPLFREAVTWQDVAADARTVTGAHGSLLLTTNLDNDDAVAADFVERLQHLARVHRRAALYLTRGLISSGEEVYLRRDGANAFCSVVESWTDPQTAWRDWHTLLHTHFPVITDDGRPAWLQVVHGGNVSNRVRGVRVSPEPHRDGFGDALAGIPAPRITALAADRIVRTPLRTTKEGVRRVTKDALLMVVGKDGLDRIKSRMVTQ</sequence>
<dbReference type="Pfam" id="PF00535">
    <property type="entry name" value="Glycos_transf_2"/>
    <property type="match status" value="2"/>
</dbReference>
<dbReference type="AlphaFoldDB" id="A0A7W9FBJ8"/>
<dbReference type="GO" id="GO:0016757">
    <property type="term" value="F:glycosyltransferase activity"/>
    <property type="evidence" value="ECO:0007669"/>
    <property type="project" value="UniProtKB-KW"/>
</dbReference>
<organism evidence="2 3">
    <name type="scientific">Microbacterium ginsengiterrae</name>
    <dbReference type="NCBI Taxonomy" id="546115"/>
    <lineage>
        <taxon>Bacteria</taxon>
        <taxon>Bacillati</taxon>
        <taxon>Actinomycetota</taxon>
        <taxon>Actinomycetes</taxon>
        <taxon>Micrococcales</taxon>
        <taxon>Microbacteriaceae</taxon>
        <taxon>Microbacterium</taxon>
    </lineage>
</organism>
<dbReference type="Gene3D" id="3.90.550.10">
    <property type="entry name" value="Spore Coat Polysaccharide Biosynthesis Protein SpsA, Chain A"/>
    <property type="match status" value="2"/>
</dbReference>